<dbReference type="Gene3D" id="3.60.21.10">
    <property type="match status" value="1"/>
</dbReference>
<organism evidence="3">
    <name type="scientific">Citrobacter rodentium</name>
    <dbReference type="NCBI Taxonomy" id="67825"/>
    <lineage>
        <taxon>Bacteria</taxon>
        <taxon>Pseudomonadati</taxon>
        <taxon>Pseudomonadota</taxon>
        <taxon>Gammaproteobacteria</taxon>
        <taxon>Enterobacterales</taxon>
        <taxon>Enterobacteriaceae</taxon>
        <taxon>Citrobacter</taxon>
    </lineage>
</organism>
<feature type="chain" id="PRO_5019779034" evidence="1">
    <location>
        <begin position="21"/>
        <end position="615"/>
    </location>
</feature>
<dbReference type="Pfam" id="PF00149">
    <property type="entry name" value="Metallophos"/>
    <property type="match status" value="1"/>
</dbReference>
<keyword evidence="1" id="KW-0732">Signal</keyword>
<evidence type="ECO:0000259" key="2">
    <source>
        <dbReference type="Pfam" id="PF00149"/>
    </source>
</evidence>
<dbReference type="PROSITE" id="PS51257">
    <property type="entry name" value="PROKAR_LIPOPROTEIN"/>
    <property type="match status" value="1"/>
</dbReference>
<feature type="domain" description="Calcineurin-like phosphoesterase" evidence="2">
    <location>
        <begin position="257"/>
        <end position="461"/>
    </location>
</feature>
<dbReference type="PANTHER" id="PTHR43143:SF1">
    <property type="entry name" value="SERINE_THREONINE-PROTEIN PHOSPHATASE CPPED1"/>
    <property type="match status" value="1"/>
</dbReference>
<dbReference type="PANTHER" id="PTHR43143">
    <property type="entry name" value="METALLOPHOSPHOESTERASE, CALCINEURIN SUPERFAMILY"/>
    <property type="match status" value="1"/>
</dbReference>
<dbReference type="AlphaFoldDB" id="A0A482PGC4"/>
<feature type="signal peptide" evidence="1">
    <location>
        <begin position="1"/>
        <end position="20"/>
    </location>
</feature>
<accession>A0A482PGC4</accession>
<dbReference type="RefSeq" id="WP_012907316.1">
    <property type="nucleotide sequence ID" value="NZ_CAJTBI010000012.1"/>
</dbReference>
<protein>
    <submittedName>
        <fullName evidence="3">Metallophosphoesterase</fullName>
    </submittedName>
</protein>
<dbReference type="SUPFAM" id="SSF56300">
    <property type="entry name" value="Metallo-dependent phosphatases"/>
    <property type="match status" value="1"/>
</dbReference>
<dbReference type="GO" id="GO:0016787">
    <property type="term" value="F:hydrolase activity"/>
    <property type="evidence" value="ECO:0007669"/>
    <property type="project" value="InterPro"/>
</dbReference>
<name>A0A482PGC4_CITRO</name>
<proteinExistence type="predicted"/>
<dbReference type="InterPro" id="IPR029052">
    <property type="entry name" value="Metallo-depent_PP-like"/>
</dbReference>
<dbReference type="InterPro" id="IPR051918">
    <property type="entry name" value="STPP_CPPED1"/>
</dbReference>
<evidence type="ECO:0000256" key="1">
    <source>
        <dbReference type="SAM" id="SignalP"/>
    </source>
</evidence>
<dbReference type="EMBL" id="CP038008">
    <property type="protein sequence ID" value="QBY29631.1"/>
    <property type="molecule type" value="Genomic_DNA"/>
</dbReference>
<sequence>MNLKFLTLCVAASFSCISTAEVLENTENAAPDYYDESYNREDDGPIAEDTAIYGIVSQDGEKNIFTRPETVKLKAGSGSITEFAEEKDLSHSSADRQSAQGEYHYRRHGNDYNIKYNFAADSAEEVASMVDNFYSRMLSQYKSDEITVRYGNISQPKYWYEDTTPGEIHEGTVEGKRTLFESKFTGNTSILKAYYPTNRKDNKWWRVIHPVEYYAMTADPQYPWLETEAKSRDVILEQYTLLNTLKKTYGDAYRGTIINGDITAFGHDWQWKFMKQALGTLNHPYWYGLGNHDYDNNVNDCALHENRCAIRSVRNLVDHINSAPDVQAVDYSVISGYKRAALDTTYTGSFSYSFDIGGIRFIQSNFKPGYVREIAGFNSADARRYTIHVQKSDAWLEEQMAEARKKGKAIILLRHASQPITKADCKVASGCVKKYDVNDWATAGRSGKYNVTAMFVGHTHNTDSSKETSFTSPATFQGKFLLAEVDYEKLKLNIYEMTNKGNKTLIASRTLLTPVCDYTIKERQFTLSLKNKGGYVGYYTVQYKTKEGNNFSKQYKLMMGNTAQHTVPQGAKEVSVRGVTGTGRSLYNLKLTDYKNTCLETWGTLPKNLHWGHCG</sequence>
<dbReference type="InterPro" id="IPR004843">
    <property type="entry name" value="Calcineurin-like_PHP"/>
</dbReference>
<dbReference type="OMA" id="ENRCAIR"/>
<gene>
    <name evidence="3" type="ORF">E2R62_12755</name>
</gene>
<reference evidence="3" key="1">
    <citation type="submission" date="2019-03" db="EMBL/GenBank/DDBJ databases">
        <title>Complete genome sequence of enteropathogenic Citrobacter rodentium strain DBS100.</title>
        <authorList>
            <person name="Popov G."/>
            <person name="Fiebig A."/>
            <person name="Shideler S."/>
            <person name="Coombes B."/>
            <person name="Savchenko A."/>
        </authorList>
    </citation>
    <scope>NUCLEOTIDE SEQUENCE</scope>
    <source>
        <strain evidence="3">DBS100</strain>
    </source>
</reference>
<evidence type="ECO:0000313" key="3">
    <source>
        <dbReference type="EMBL" id="QBY29631.1"/>
    </source>
</evidence>